<keyword evidence="3" id="KW-1185">Reference proteome</keyword>
<feature type="compositionally biased region" description="Basic and acidic residues" evidence="1">
    <location>
        <begin position="41"/>
        <end position="50"/>
    </location>
</feature>
<accession>A0A811VG28</accession>
<comment type="caution">
    <text evidence="2">The sequence shown here is derived from an EMBL/GenBank/DDBJ whole genome shotgun (WGS) entry which is preliminary data.</text>
</comment>
<evidence type="ECO:0000313" key="2">
    <source>
        <dbReference type="EMBL" id="CAD7014825.1"/>
    </source>
</evidence>
<sequence length="98" mass="10843">MTRQSDHATARQQRPNYAKTKKYENGTTTSLVPTTAPAGSRGEHKIGTKNERQRVELLLCTPTTRTRIVAALEVERKLPPNVPTSEAAAFKEVLEALN</sequence>
<name>A0A811VG28_CERCA</name>
<organism evidence="2 3">
    <name type="scientific">Ceratitis capitata</name>
    <name type="common">Mediterranean fruit fly</name>
    <name type="synonym">Tephritis capitata</name>
    <dbReference type="NCBI Taxonomy" id="7213"/>
    <lineage>
        <taxon>Eukaryota</taxon>
        <taxon>Metazoa</taxon>
        <taxon>Ecdysozoa</taxon>
        <taxon>Arthropoda</taxon>
        <taxon>Hexapoda</taxon>
        <taxon>Insecta</taxon>
        <taxon>Pterygota</taxon>
        <taxon>Neoptera</taxon>
        <taxon>Endopterygota</taxon>
        <taxon>Diptera</taxon>
        <taxon>Brachycera</taxon>
        <taxon>Muscomorpha</taxon>
        <taxon>Tephritoidea</taxon>
        <taxon>Tephritidae</taxon>
        <taxon>Ceratitis</taxon>
        <taxon>Ceratitis</taxon>
    </lineage>
</organism>
<gene>
    <name evidence="2" type="ORF">CCAP1982_LOCUS22792</name>
</gene>
<evidence type="ECO:0000256" key="1">
    <source>
        <dbReference type="SAM" id="MobiDB-lite"/>
    </source>
</evidence>
<evidence type="ECO:0000313" key="3">
    <source>
        <dbReference type="Proteomes" id="UP000606786"/>
    </source>
</evidence>
<proteinExistence type="predicted"/>
<dbReference type="EMBL" id="CAJHJT010000056">
    <property type="protein sequence ID" value="CAD7014825.1"/>
    <property type="molecule type" value="Genomic_DNA"/>
</dbReference>
<reference evidence="2" key="1">
    <citation type="submission" date="2020-11" db="EMBL/GenBank/DDBJ databases">
        <authorList>
            <person name="Whitehead M."/>
        </authorList>
    </citation>
    <scope>NUCLEOTIDE SEQUENCE</scope>
    <source>
        <strain evidence="2">EGII</strain>
    </source>
</reference>
<dbReference type="Proteomes" id="UP000606786">
    <property type="component" value="Unassembled WGS sequence"/>
</dbReference>
<protein>
    <submittedName>
        <fullName evidence="2">(Mediterranean fruit fly) hypothetical protein</fullName>
    </submittedName>
</protein>
<feature type="region of interest" description="Disordered" evidence="1">
    <location>
        <begin position="1"/>
        <end position="50"/>
    </location>
</feature>
<dbReference type="AlphaFoldDB" id="A0A811VG28"/>